<dbReference type="Proteomes" id="UP001626550">
    <property type="component" value="Unassembled WGS sequence"/>
</dbReference>
<evidence type="ECO:0000313" key="2">
    <source>
        <dbReference type="EMBL" id="KAL3319211.1"/>
    </source>
</evidence>
<proteinExistence type="predicted"/>
<keyword evidence="1" id="KW-0732">Signal</keyword>
<evidence type="ECO:0000313" key="3">
    <source>
        <dbReference type="Proteomes" id="UP001626550"/>
    </source>
</evidence>
<name>A0ABD2QKC4_9PLAT</name>
<organism evidence="2 3">
    <name type="scientific">Cichlidogyrus casuarinus</name>
    <dbReference type="NCBI Taxonomy" id="1844966"/>
    <lineage>
        <taxon>Eukaryota</taxon>
        <taxon>Metazoa</taxon>
        <taxon>Spiralia</taxon>
        <taxon>Lophotrochozoa</taxon>
        <taxon>Platyhelminthes</taxon>
        <taxon>Monogenea</taxon>
        <taxon>Monopisthocotylea</taxon>
        <taxon>Dactylogyridea</taxon>
        <taxon>Ancyrocephalidae</taxon>
        <taxon>Cichlidogyrus</taxon>
    </lineage>
</organism>
<evidence type="ECO:0000256" key="1">
    <source>
        <dbReference type="SAM" id="SignalP"/>
    </source>
</evidence>
<dbReference type="AlphaFoldDB" id="A0ABD2QKC4"/>
<feature type="signal peptide" evidence="1">
    <location>
        <begin position="1"/>
        <end position="19"/>
    </location>
</feature>
<keyword evidence="3" id="KW-1185">Reference proteome</keyword>
<gene>
    <name evidence="2" type="ORF">Ciccas_002129</name>
</gene>
<protein>
    <submittedName>
        <fullName evidence="2">Uncharacterized protein</fullName>
    </submittedName>
</protein>
<reference evidence="2 3" key="1">
    <citation type="submission" date="2024-11" db="EMBL/GenBank/DDBJ databases">
        <title>Adaptive evolution of stress response genes in parasites aligns with host niche diversity.</title>
        <authorList>
            <person name="Hahn C."/>
            <person name="Resl P."/>
        </authorList>
    </citation>
    <scope>NUCLEOTIDE SEQUENCE [LARGE SCALE GENOMIC DNA]</scope>
    <source>
        <strain evidence="2">EGGRZ-B1_66</strain>
        <tissue evidence="2">Body</tissue>
    </source>
</reference>
<sequence length="93" mass="10229">MFKLISFLVLFIVLGLLNGIPIEAPVEEEKVAETISPEEAYLTLVELVSLIGVNTDTLHEIGNGTLEITSETVHMIMQPLEDYILNNGTSIET</sequence>
<accession>A0ABD2QKC4</accession>
<dbReference type="EMBL" id="JBJKFK010000159">
    <property type="protein sequence ID" value="KAL3319211.1"/>
    <property type="molecule type" value="Genomic_DNA"/>
</dbReference>
<feature type="chain" id="PRO_5044772891" evidence="1">
    <location>
        <begin position="20"/>
        <end position="93"/>
    </location>
</feature>
<comment type="caution">
    <text evidence="2">The sequence shown here is derived from an EMBL/GenBank/DDBJ whole genome shotgun (WGS) entry which is preliminary data.</text>
</comment>